<dbReference type="Proteomes" id="UP000515591">
    <property type="component" value="Chromosome"/>
</dbReference>
<accession>A0A6S5RXN6</accession>
<dbReference type="EMBL" id="AP022213">
    <property type="protein sequence ID" value="BBT17009.1"/>
    <property type="molecule type" value="Genomic_DNA"/>
</dbReference>
<proteinExistence type="predicted"/>
<protein>
    <submittedName>
        <fullName evidence="1">Uncharacterized protein</fullName>
    </submittedName>
</protein>
<name>A0A6S5RXN6_9GAMM</name>
<organism evidence="1 2">
    <name type="scientific">Metapseudomonas otitidis</name>
    <dbReference type="NCBI Taxonomy" id="319939"/>
    <lineage>
        <taxon>Bacteria</taxon>
        <taxon>Pseudomonadati</taxon>
        <taxon>Pseudomonadota</taxon>
        <taxon>Gammaproteobacteria</taxon>
        <taxon>Pseudomonadales</taxon>
        <taxon>Pseudomonadaceae</taxon>
        <taxon>Metapseudomonas</taxon>
    </lineage>
</organism>
<evidence type="ECO:0000313" key="2">
    <source>
        <dbReference type="Proteomes" id="UP000515591"/>
    </source>
</evidence>
<gene>
    <name evidence="1" type="ORF">WP8S17C03_30580</name>
</gene>
<sequence>MSQVIPLILNGIELTMDDGPIRQSYAPADGGSTELRMAGGQLIKQTHFQKMVITTSATGYIDPPFEYLDYSRPMELWCIEPLSAWGRTNVFQLPPETARRPDVEPWAWAWVDGNWRDVPLSVQGRVATLTTVPGARQYRVFWLPRFTVYMNRPVSEFDEQRGTYDWSFEARER</sequence>
<dbReference type="RefSeq" id="WP_182850161.1">
    <property type="nucleotide sequence ID" value="NZ_AP022213.1"/>
</dbReference>
<reference evidence="1 2" key="1">
    <citation type="submission" date="2019-12" db="EMBL/GenBank/DDBJ databases">
        <title>complete genome sequences of Pseudomonas otitidis str. WP8-S17-CRE-03 isolated from wastewater treatment plant effluent.</title>
        <authorList>
            <person name="Sekizuka T."/>
            <person name="Itokawa K."/>
            <person name="Yatsu K."/>
            <person name="Inamine Y."/>
            <person name="Kuroda M."/>
        </authorList>
    </citation>
    <scope>NUCLEOTIDE SEQUENCE [LARGE SCALE GENOMIC DNA]</scope>
    <source>
        <strain evidence="1 2">WP8-S17-CRE-03</strain>
    </source>
</reference>
<evidence type="ECO:0000313" key="1">
    <source>
        <dbReference type="EMBL" id="BBT17009.1"/>
    </source>
</evidence>
<dbReference type="AlphaFoldDB" id="A0A6S5RXN6"/>